<dbReference type="OrthoDB" id="9809670at2"/>
<evidence type="ECO:0000256" key="13">
    <source>
        <dbReference type="ARBA" id="ARBA00023136"/>
    </source>
</evidence>
<feature type="modified residue" description="4-aspartylphosphate" evidence="14">
    <location>
        <position position="1162"/>
    </location>
</feature>
<protein>
    <recommendedName>
        <fullName evidence="3">histidine kinase</fullName>
        <ecNumber evidence="3">2.7.13.3</ecNumber>
    </recommendedName>
</protein>
<keyword evidence="5 14" id="KW-0597">Phosphoprotein</keyword>
<evidence type="ECO:0000256" key="3">
    <source>
        <dbReference type="ARBA" id="ARBA00012438"/>
    </source>
</evidence>
<evidence type="ECO:0000256" key="14">
    <source>
        <dbReference type="PROSITE-ProRule" id="PRU00169"/>
    </source>
</evidence>
<evidence type="ECO:0000256" key="10">
    <source>
        <dbReference type="ARBA" id="ARBA00022840"/>
    </source>
</evidence>
<keyword evidence="6" id="KW-0808">Transferase</keyword>
<dbReference type="CDD" id="cd00082">
    <property type="entry name" value="HisKA"/>
    <property type="match status" value="1"/>
</dbReference>
<dbReference type="PROSITE" id="PS50110">
    <property type="entry name" value="RESPONSE_REGULATORY"/>
    <property type="match status" value="2"/>
</dbReference>
<dbReference type="SUPFAM" id="SSF50998">
    <property type="entry name" value="Quinoprotein alcohol dehydrogenase-like"/>
    <property type="match status" value="1"/>
</dbReference>
<dbReference type="InterPro" id="IPR013783">
    <property type="entry name" value="Ig-like_fold"/>
</dbReference>
<evidence type="ECO:0000256" key="12">
    <source>
        <dbReference type="ARBA" id="ARBA00023012"/>
    </source>
</evidence>
<dbReference type="InterPro" id="IPR011110">
    <property type="entry name" value="Reg_prop"/>
</dbReference>
<dbReference type="InterPro" id="IPR036890">
    <property type="entry name" value="HATPase_C_sf"/>
</dbReference>
<keyword evidence="10" id="KW-0067">ATP-binding</keyword>
<reference evidence="18 19" key="1">
    <citation type="submission" date="2019-05" db="EMBL/GenBank/DDBJ databases">
        <title>Dyadobacter AR-3-8 sp. nov., isolated from arctic soil.</title>
        <authorList>
            <person name="Chaudhary D.K."/>
        </authorList>
    </citation>
    <scope>NUCLEOTIDE SEQUENCE [LARGE SCALE GENOMIC DNA]</scope>
    <source>
        <strain evidence="18 19">AR-3-8</strain>
    </source>
</reference>
<dbReference type="EMBL" id="SZVO01000008">
    <property type="protein sequence ID" value="TKT90751.1"/>
    <property type="molecule type" value="Genomic_DNA"/>
</dbReference>
<dbReference type="Gene3D" id="1.10.287.130">
    <property type="match status" value="1"/>
</dbReference>
<dbReference type="InterPro" id="IPR003594">
    <property type="entry name" value="HATPase_dom"/>
</dbReference>
<evidence type="ECO:0000256" key="8">
    <source>
        <dbReference type="ARBA" id="ARBA00022741"/>
    </source>
</evidence>
<evidence type="ECO:0000256" key="5">
    <source>
        <dbReference type="ARBA" id="ARBA00022553"/>
    </source>
</evidence>
<dbReference type="InterPro" id="IPR001789">
    <property type="entry name" value="Sig_transdc_resp-reg_receiver"/>
</dbReference>
<dbReference type="Gene3D" id="3.30.565.10">
    <property type="entry name" value="Histidine kinase-like ATPase, C-terminal domain"/>
    <property type="match status" value="1"/>
</dbReference>
<dbReference type="CDD" id="cd00156">
    <property type="entry name" value="REC"/>
    <property type="match status" value="1"/>
</dbReference>
<dbReference type="FunFam" id="3.30.565.10:FF:000010">
    <property type="entry name" value="Sensor histidine kinase RcsC"/>
    <property type="match status" value="1"/>
</dbReference>
<feature type="domain" description="Response regulatory" evidence="17">
    <location>
        <begin position="1112"/>
        <end position="1225"/>
    </location>
</feature>
<keyword evidence="12" id="KW-0902">Two-component regulatory system</keyword>
<comment type="subcellular location">
    <subcellularLocation>
        <location evidence="2">Cell membrane</location>
        <topology evidence="2">Multi-pass membrane protein</topology>
    </subcellularLocation>
</comment>
<evidence type="ECO:0000256" key="9">
    <source>
        <dbReference type="ARBA" id="ARBA00022777"/>
    </source>
</evidence>
<dbReference type="CDD" id="cd17546">
    <property type="entry name" value="REC_hyHK_CKI1_RcsC-like"/>
    <property type="match status" value="1"/>
</dbReference>
<dbReference type="PANTHER" id="PTHR45339:SF1">
    <property type="entry name" value="HYBRID SIGNAL TRANSDUCTION HISTIDINE KINASE J"/>
    <property type="match status" value="1"/>
</dbReference>
<name>A0A4U6D3N9_9BACT</name>
<dbReference type="GO" id="GO:0005524">
    <property type="term" value="F:ATP binding"/>
    <property type="evidence" value="ECO:0007669"/>
    <property type="project" value="UniProtKB-KW"/>
</dbReference>
<feature type="modified residue" description="4-aspartylphosphate" evidence="14">
    <location>
        <position position="1306"/>
    </location>
</feature>
<dbReference type="SUPFAM" id="SSF63829">
    <property type="entry name" value="Calcium-dependent phosphotriesterase"/>
    <property type="match status" value="1"/>
</dbReference>
<dbReference type="Pfam" id="PF00072">
    <property type="entry name" value="Response_reg"/>
    <property type="match status" value="2"/>
</dbReference>
<evidence type="ECO:0000313" key="18">
    <source>
        <dbReference type="EMBL" id="TKT90751.1"/>
    </source>
</evidence>
<keyword evidence="4" id="KW-1003">Cell membrane</keyword>
<accession>A0A4U6D3N9</accession>
<comment type="catalytic activity">
    <reaction evidence="1">
        <text>ATP + protein L-histidine = ADP + protein N-phospho-L-histidine.</text>
        <dbReference type="EC" id="2.7.13.3"/>
    </reaction>
</comment>
<gene>
    <name evidence="18" type="ORF">FDK13_17435</name>
</gene>
<sequence length="1381" mass="156113">MKELLSLAIIWLCVINQPCFSQAQIPRFRRLTTNQGLSQSHISAILKDKRGFMWLGSEDGLNKFDGYKFTHYKHDSNNKNTITDSYIQDLLEDKDGNLWVATSGGLDKYDREKNIFVHYKDGDTSYDINDIFQDSKGRIWLGTSQGLFLFNAATGIFKFWHLSDQKLKSGGSAFVTQVIEDNDGTLWLGTEHGLFRFNPDSGKSNGYFKDSKQKNGLASDWIMALCKDRKGDIWIGTHAGGLSLYNHGSDNFVSFLHNETKNSIAHNDILSLMEANDGKMWIGTENGGISVYDIATNKFVTYENEAADNTTLSNNSVYCIYRDNAENIWIGTYAGGVNFLSKYEDKFFSYRQIVTNKNSLSNNNVLSIFVDSTGNKIWIGTDGGGLDLLDRRTNSFTHFTHNNSKNSISTDYVISVIQVSKNVLGLGYHNGGFDLFNTTTGVFTHHLPIHGNPNSLSISDVNNLLCDKDGNIWIGTWKGGLDFYDVKNKKFTHYRTDPAQKTSLSGDIVTTVFQDSKGGIWVGTQMGLNYLDAERKHFKRYQHKANDSSSLSNNKIQTIFEVANGDLWIGTRGGGLNYFDKQKQTFKSYTEKDGLASNVVFAILKDRKNNLWLSTNKGISRFSLQTEKFRNYDISDGLQGNEFRFNSRFQTLDGQMFFGGVNGFSSFYPEQLRDNKFVQPVYITDLLIFNKEVIPGDSSEILSKHISETKVITMSYKQSVFTLEFAALNYTLARKNQYAYKLEGFDADWNYVGTKRTATYTNLDPGTYVFRVRGSNNDGVWNNTGTSLKIIIEPPFWLTWWFRAGSILLFIGLAIAFYRVRTYRILKQKKALECQIKERTIQLEHAIEEERKAVQKAELASRAKSAFLATMSHEIRTPMNGVIGLASLLAETSLDEEQQNFTRSIQACGENLLTVINDILDFSKIESGNMELEEGDFSLRTCIEEVMDLFSAKAAEMHLDLIYQIDPDVPSQIIGDSLRLRQILINLVNNAIKFTKEGEIFLRVRLINIFNDDSLELGFDVRDTGIGIAEDKMDRLFKSFSQVDSSTTRRYGGTGLGLVICEKLVALMGGSISVTSVVGEGSTFHFSIKTKKSTQSLQTYVTYNMEGLENSKILIVDDNETNWGILKGQLEDWKLIPYVASSGKQALNILEQNINFSLVITDMEMPLMDGIQLASLIRERYPHLPVMLLSSKGNEIQKHNPGLFCSILTKPAKQHVLSRHIFTELSKYKKTITNHEYEPDVPKKKLRSDFSIKYPLNILIAEDNKINQIVIMNILNKLGYTADLATDGFEALKMATQKKFDVILMDVQMPLMDGLEATQLIKKRYPAQPFIIAMTANALQEDREMCLHAGMDDYISKPVSLDELMMMLEKWAAHLQTIEAS</sequence>
<dbReference type="SUPFAM" id="SSF52172">
    <property type="entry name" value="CheY-like"/>
    <property type="match status" value="2"/>
</dbReference>
<keyword evidence="8" id="KW-0547">Nucleotide-binding</keyword>
<keyword evidence="11 15" id="KW-1133">Transmembrane helix</keyword>
<dbReference type="RefSeq" id="WP_137341295.1">
    <property type="nucleotide sequence ID" value="NZ_BSQH01000003.1"/>
</dbReference>
<keyword evidence="13 15" id="KW-0472">Membrane</keyword>
<dbReference type="CDD" id="cd16922">
    <property type="entry name" value="HATPase_EvgS-ArcB-TorS-like"/>
    <property type="match status" value="1"/>
</dbReference>
<dbReference type="SUPFAM" id="SSF55874">
    <property type="entry name" value="ATPase domain of HSP90 chaperone/DNA topoisomerase II/histidine kinase"/>
    <property type="match status" value="1"/>
</dbReference>
<dbReference type="InterPro" id="IPR011047">
    <property type="entry name" value="Quinoprotein_ADH-like_sf"/>
</dbReference>
<dbReference type="PANTHER" id="PTHR45339">
    <property type="entry name" value="HYBRID SIGNAL TRANSDUCTION HISTIDINE KINASE J"/>
    <property type="match status" value="1"/>
</dbReference>
<evidence type="ECO:0000256" key="6">
    <source>
        <dbReference type="ARBA" id="ARBA00022679"/>
    </source>
</evidence>
<dbReference type="InterPro" id="IPR011123">
    <property type="entry name" value="Y_Y_Y"/>
</dbReference>
<dbReference type="InterPro" id="IPR011006">
    <property type="entry name" value="CheY-like_superfamily"/>
</dbReference>
<keyword evidence="9" id="KW-0418">Kinase</keyword>
<evidence type="ECO:0000256" key="15">
    <source>
        <dbReference type="SAM" id="Phobius"/>
    </source>
</evidence>
<dbReference type="Pfam" id="PF07495">
    <property type="entry name" value="Y_Y_Y"/>
    <property type="match status" value="1"/>
</dbReference>
<keyword evidence="19" id="KW-1185">Reference proteome</keyword>
<dbReference type="Pfam" id="PF07494">
    <property type="entry name" value="Reg_prop"/>
    <property type="match status" value="12"/>
</dbReference>
<feature type="domain" description="Histidine kinase" evidence="16">
    <location>
        <begin position="870"/>
        <end position="1092"/>
    </location>
</feature>
<evidence type="ECO:0000256" key="7">
    <source>
        <dbReference type="ARBA" id="ARBA00022692"/>
    </source>
</evidence>
<keyword evidence="7 15" id="KW-0812">Transmembrane</keyword>
<dbReference type="FunFam" id="2.60.40.10:FF:000791">
    <property type="entry name" value="Two-component system sensor histidine kinase/response regulator"/>
    <property type="match status" value="1"/>
</dbReference>
<evidence type="ECO:0000256" key="1">
    <source>
        <dbReference type="ARBA" id="ARBA00000085"/>
    </source>
</evidence>
<dbReference type="GO" id="GO:0000155">
    <property type="term" value="F:phosphorelay sensor kinase activity"/>
    <property type="evidence" value="ECO:0007669"/>
    <property type="project" value="InterPro"/>
</dbReference>
<feature type="transmembrane region" description="Helical" evidence="15">
    <location>
        <begin position="800"/>
        <end position="820"/>
    </location>
</feature>
<dbReference type="GO" id="GO:0005886">
    <property type="term" value="C:plasma membrane"/>
    <property type="evidence" value="ECO:0007669"/>
    <property type="project" value="UniProtKB-SubCell"/>
</dbReference>
<dbReference type="EC" id="2.7.13.3" evidence="3"/>
<evidence type="ECO:0000313" key="19">
    <source>
        <dbReference type="Proteomes" id="UP000304900"/>
    </source>
</evidence>
<dbReference type="PRINTS" id="PR00344">
    <property type="entry name" value="BCTRLSENSOR"/>
</dbReference>
<dbReference type="Gene3D" id="2.130.10.10">
    <property type="entry name" value="YVTN repeat-like/Quinoprotein amine dehydrogenase"/>
    <property type="match status" value="2"/>
</dbReference>
<proteinExistence type="predicted"/>
<dbReference type="InterPro" id="IPR005467">
    <property type="entry name" value="His_kinase_dom"/>
</dbReference>
<dbReference type="SUPFAM" id="SSF47384">
    <property type="entry name" value="Homodimeric domain of signal transducing histidine kinase"/>
    <property type="match status" value="1"/>
</dbReference>
<dbReference type="InterPro" id="IPR036097">
    <property type="entry name" value="HisK_dim/P_sf"/>
</dbReference>
<evidence type="ECO:0000256" key="11">
    <source>
        <dbReference type="ARBA" id="ARBA00022989"/>
    </source>
</evidence>
<dbReference type="InterPro" id="IPR003661">
    <property type="entry name" value="HisK_dim/P_dom"/>
</dbReference>
<evidence type="ECO:0000256" key="2">
    <source>
        <dbReference type="ARBA" id="ARBA00004651"/>
    </source>
</evidence>
<dbReference type="FunFam" id="1.10.287.130:FF:000003">
    <property type="entry name" value="Histidine kinase"/>
    <property type="match status" value="1"/>
</dbReference>
<organism evidence="18 19">
    <name type="scientific">Dyadobacter frigoris</name>
    <dbReference type="NCBI Taxonomy" id="2576211"/>
    <lineage>
        <taxon>Bacteria</taxon>
        <taxon>Pseudomonadati</taxon>
        <taxon>Bacteroidota</taxon>
        <taxon>Cytophagia</taxon>
        <taxon>Cytophagales</taxon>
        <taxon>Spirosomataceae</taxon>
        <taxon>Dyadobacter</taxon>
    </lineage>
</organism>
<comment type="caution">
    <text evidence="18">The sequence shown here is derived from an EMBL/GenBank/DDBJ whole genome shotgun (WGS) entry which is preliminary data.</text>
</comment>
<dbReference type="SMART" id="SM00448">
    <property type="entry name" value="REC"/>
    <property type="match status" value="2"/>
</dbReference>
<dbReference type="SMART" id="SM00388">
    <property type="entry name" value="HisKA"/>
    <property type="match status" value="1"/>
</dbReference>
<evidence type="ECO:0000256" key="4">
    <source>
        <dbReference type="ARBA" id="ARBA00022475"/>
    </source>
</evidence>
<evidence type="ECO:0000259" key="17">
    <source>
        <dbReference type="PROSITE" id="PS50110"/>
    </source>
</evidence>
<dbReference type="InterPro" id="IPR015943">
    <property type="entry name" value="WD40/YVTN_repeat-like_dom_sf"/>
</dbReference>
<dbReference type="Gene3D" id="3.40.50.2300">
    <property type="match status" value="2"/>
</dbReference>
<dbReference type="PROSITE" id="PS50109">
    <property type="entry name" value="HIS_KIN"/>
    <property type="match status" value="1"/>
</dbReference>
<dbReference type="Proteomes" id="UP000304900">
    <property type="component" value="Unassembled WGS sequence"/>
</dbReference>
<evidence type="ECO:0000259" key="16">
    <source>
        <dbReference type="PROSITE" id="PS50109"/>
    </source>
</evidence>
<dbReference type="SMART" id="SM00387">
    <property type="entry name" value="HATPase_c"/>
    <property type="match status" value="1"/>
</dbReference>
<dbReference type="Pfam" id="PF02518">
    <property type="entry name" value="HATPase_c"/>
    <property type="match status" value="1"/>
</dbReference>
<dbReference type="InterPro" id="IPR004358">
    <property type="entry name" value="Sig_transdc_His_kin-like_C"/>
</dbReference>
<feature type="domain" description="Response regulatory" evidence="17">
    <location>
        <begin position="1257"/>
        <end position="1372"/>
    </location>
</feature>
<dbReference type="Gene3D" id="2.60.40.10">
    <property type="entry name" value="Immunoglobulins"/>
    <property type="match status" value="1"/>
</dbReference>
<dbReference type="Pfam" id="PF00512">
    <property type="entry name" value="HisKA"/>
    <property type="match status" value="1"/>
</dbReference>